<gene>
    <name evidence="2" type="ORF">AOZ06_30125</name>
</gene>
<proteinExistence type="predicted"/>
<name>A0A0N9I3G3_9PSEU</name>
<keyword evidence="1" id="KW-0472">Membrane</keyword>
<dbReference type="KEGG" id="kphy:AOZ06_30125"/>
<dbReference type="RefSeq" id="WP_054292492.1">
    <property type="nucleotide sequence ID" value="NZ_CP012752.1"/>
</dbReference>
<feature type="transmembrane region" description="Helical" evidence="1">
    <location>
        <begin position="37"/>
        <end position="56"/>
    </location>
</feature>
<sequence>MARDRKGRPAASMAVGLGLLVAGISGIVLSAGDSVGVIGGVVTVLAGLTFLGRGVSMRKKTRPGRRGFFMS</sequence>
<reference evidence="2 3" key="1">
    <citation type="submission" date="2015-07" db="EMBL/GenBank/DDBJ databases">
        <title>Genome sequencing of Kibdelosporangium phytohabitans.</title>
        <authorList>
            <person name="Qin S."/>
            <person name="Xing K."/>
        </authorList>
    </citation>
    <scope>NUCLEOTIDE SEQUENCE [LARGE SCALE GENOMIC DNA]</scope>
    <source>
        <strain evidence="2 3">KLBMP1111</strain>
    </source>
</reference>
<dbReference type="EMBL" id="CP012752">
    <property type="protein sequence ID" value="ALG10589.1"/>
    <property type="molecule type" value="Genomic_DNA"/>
</dbReference>
<feature type="transmembrane region" description="Helical" evidence="1">
    <location>
        <begin position="12"/>
        <end position="31"/>
    </location>
</feature>
<dbReference type="Proteomes" id="UP000063699">
    <property type="component" value="Chromosome"/>
</dbReference>
<dbReference type="STRING" id="860235.AOZ06_30125"/>
<keyword evidence="3" id="KW-1185">Reference proteome</keyword>
<keyword evidence="1" id="KW-0812">Transmembrane</keyword>
<keyword evidence="1" id="KW-1133">Transmembrane helix</keyword>
<evidence type="ECO:0000313" key="3">
    <source>
        <dbReference type="Proteomes" id="UP000063699"/>
    </source>
</evidence>
<accession>A0A0N9I3G3</accession>
<protein>
    <submittedName>
        <fullName evidence="2">Uncharacterized protein</fullName>
    </submittedName>
</protein>
<organism evidence="2 3">
    <name type="scientific">Kibdelosporangium phytohabitans</name>
    <dbReference type="NCBI Taxonomy" id="860235"/>
    <lineage>
        <taxon>Bacteria</taxon>
        <taxon>Bacillati</taxon>
        <taxon>Actinomycetota</taxon>
        <taxon>Actinomycetes</taxon>
        <taxon>Pseudonocardiales</taxon>
        <taxon>Pseudonocardiaceae</taxon>
        <taxon>Kibdelosporangium</taxon>
    </lineage>
</organism>
<evidence type="ECO:0000313" key="2">
    <source>
        <dbReference type="EMBL" id="ALG10589.1"/>
    </source>
</evidence>
<evidence type="ECO:0000256" key="1">
    <source>
        <dbReference type="SAM" id="Phobius"/>
    </source>
</evidence>
<dbReference type="AlphaFoldDB" id="A0A0N9I3G3"/>